<sequence length="447" mass="49834">MIDKKKKRSISRREFIGKTAAAAAFTIVPRYVLGGNGYTAPSDKLNMACIGVGGMGYNDTVGVNSENIYALCDVDDERAAKAYNKFPKAKRYKDFRVLLDQEKEIDAVTISTPDHTHAVAAMMAMKMGKHAYVQKPLTHTVQEARKLAETARAMKVATQMGNQGHAGEGARLINEWIWSGAIGDVYEAHIWTNRPIWPQGIDRPKENPVVPSKLDWDLWQGPAPKRPYHPAYLPFSWRGWLDYGTGALGDMGAHLMDQPFWALKLSDPISVQASSSPINDETYPQSSMVTYQFPVRKSMVPVKLVWYDGGLRPPRPEELENGERMGDNGGGVLFVGTKGKLSCGTYGRDPVLLPKAKMKDYDPPPKTIPRSPGIREEWIAACKTGSPTTSNFDYAGKLTEIMLLGCIALRVADKYTTLQWDGPNMRFTNLGKANRYIDKKYRHSWSL</sequence>
<name>A0A160VHP6_9ZZZZ</name>
<dbReference type="InterPro" id="IPR036291">
    <property type="entry name" value="NAD(P)-bd_dom_sf"/>
</dbReference>
<dbReference type="PANTHER" id="PTHR43818">
    <property type="entry name" value="BCDNA.GH03377"/>
    <property type="match status" value="1"/>
</dbReference>
<evidence type="ECO:0000259" key="2">
    <source>
        <dbReference type="Pfam" id="PF19051"/>
    </source>
</evidence>
<accession>A0A160VHP6</accession>
<evidence type="ECO:0000259" key="1">
    <source>
        <dbReference type="Pfam" id="PF01408"/>
    </source>
</evidence>
<dbReference type="InterPro" id="IPR050463">
    <property type="entry name" value="Gfo/Idh/MocA_oxidrdct_glycsds"/>
</dbReference>
<dbReference type="GO" id="GO:0000166">
    <property type="term" value="F:nucleotide binding"/>
    <property type="evidence" value="ECO:0007669"/>
    <property type="project" value="InterPro"/>
</dbReference>
<gene>
    <name evidence="3" type="ORF">MGWOODY_Mmi2387</name>
</gene>
<dbReference type="SUPFAM" id="SSF55347">
    <property type="entry name" value="Glyceraldehyde-3-phosphate dehydrogenase-like, C-terminal domain"/>
    <property type="match status" value="1"/>
</dbReference>
<dbReference type="Gene3D" id="3.30.360.10">
    <property type="entry name" value="Dihydrodipicolinate Reductase, domain 2"/>
    <property type="match status" value="1"/>
</dbReference>
<feature type="domain" description="Gfo/Idh/MocA-like oxidoreductase N-terminal" evidence="1">
    <location>
        <begin position="46"/>
        <end position="161"/>
    </location>
</feature>
<dbReference type="Pfam" id="PF01408">
    <property type="entry name" value="GFO_IDH_MocA"/>
    <property type="match status" value="1"/>
</dbReference>
<dbReference type="InterPro" id="IPR043906">
    <property type="entry name" value="Gfo/Idh/MocA_OxRdtase_bact_C"/>
</dbReference>
<organism evidence="3">
    <name type="scientific">hydrothermal vent metagenome</name>
    <dbReference type="NCBI Taxonomy" id="652676"/>
    <lineage>
        <taxon>unclassified sequences</taxon>
        <taxon>metagenomes</taxon>
        <taxon>ecological metagenomes</taxon>
    </lineage>
</organism>
<dbReference type="Pfam" id="PF19051">
    <property type="entry name" value="GFO_IDH_MocA_C2"/>
    <property type="match status" value="1"/>
</dbReference>
<proteinExistence type="predicted"/>
<protein>
    <submittedName>
        <fullName evidence="3">Probable NADH-dependent dehydrogenase</fullName>
    </submittedName>
</protein>
<reference evidence="3" key="1">
    <citation type="submission" date="2015-10" db="EMBL/GenBank/DDBJ databases">
        <authorList>
            <person name="Gilbert D.G."/>
        </authorList>
    </citation>
    <scope>NUCLEOTIDE SEQUENCE</scope>
</reference>
<dbReference type="Gene3D" id="3.40.50.720">
    <property type="entry name" value="NAD(P)-binding Rossmann-like Domain"/>
    <property type="match status" value="1"/>
</dbReference>
<dbReference type="InterPro" id="IPR000683">
    <property type="entry name" value="Gfo/Idh/MocA-like_OxRdtase_N"/>
</dbReference>
<dbReference type="AlphaFoldDB" id="A0A160VHP6"/>
<dbReference type="SUPFAM" id="SSF51735">
    <property type="entry name" value="NAD(P)-binding Rossmann-fold domains"/>
    <property type="match status" value="1"/>
</dbReference>
<dbReference type="PANTHER" id="PTHR43818:SF10">
    <property type="entry name" value="NADH-DEPENDENT DEHYDROGENASE-RELATED"/>
    <property type="match status" value="1"/>
</dbReference>
<evidence type="ECO:0000313" key="3">
    <source>
        <dbReference type="EMBL" id="CUV10358.1"/>
    </source>
</evidence>
<dbReference type="EMBL" id="FAXC01000404">
    <property type="protein sequence ID" value="CUV10358.1"/>
    <property type="molecule type" value="Genomic_DNA"/>
</dbReference>
<feature type="domain" description="Gfo/Idh/MocA-like oxidoreductase bacterial type C-terminal" evidence="2">
    <location>
        <begin position="208"/>
        <end position="283"/>
    </location>
</feature>